<dbReference type="FunCoup" id="Q9RSC3">
    <property type="interactions" value="226"/>
</dbReference>
<feature type="domain" description="NAD-dependent epimerase/dehydratase" evidence="11">
    <location>
        <begin position="4"/>
        <end position="253"/>
    </location>
</feature>
<evidence type="ECO:0000256" key="9">
    <source>
        <dbReference type="ARBA" id="ARBA00023277"/>
    </source>
</evidence>
<reference evidence="12 13" key="1">
    <citation type="journal article" date="1999" name="Science">
        <title>Genome sequence of the radioresistant bacterium Deinococcus radiodurans R1.</title>
        <authorList>
            <person name="White O."/>
            <person name="Eisen J.A."/>
            <person name="Heidelberg J.F."/>
            <person name="Hickey E.K."/>
            <person name="Peterson J.D."/>
            <person name="Dodson R.J."/>
            <person name="Haft D.H."/>
            <person name="Gwinn M.L."/>
            <person name="Nelson W.C."/>
            <person name="Richardson D.L."/>
            <person name="Moffat K.S."/>
            <person name="Qin H."/>
            <person name="Jiang L."/>
            <person name="Pamphile W."/>
            <person name="Crosby M."/>
            <person name="Shen M."/>
            <person name="Vamathevan J.J."/>
            <person name="Lam P."/>
            <person name="McDonald L."/>
            <person name="Utterback T."/>
            <person name="Zalewski C."/>
            <person name="Makarova K.S."/>
            <person name="Aravind L."/>
            <person name="Daly M.J."/>
            <person name="Minton K.W."/>
            <person name="Fleischmann R.D."/>
            <person name="Ketchum K.A."/>
            <person name="Nelson K.E."/>
            <person name="Salzberg S."/>
            <person name="Smith H.O."/>
            <person name="Venter J.C."/>
            <person name="Fraser C.M."/>
        </authorList>
    </citation>
    <scope>NUCLEOTIDE SEQUENCE [LARGE SCALE GENOMIC DNA]</scope>
    <source>
        <strain evidence="13">ATCC 13939 / DSM 20539 / JCM 16871 / LMG 4051 / NBRC 15346 / NCIMB 9279 / R1 / VKM B-1422</strain>
    </source>
</reference>
<keyword evidence="7 10" id="KW-0520">NAD</keyword>
<dbReference type="CDD" id="cd05247">
    <property type="entry name" value="UDP_G4E_1_SDR_e"/>
    <property type="match status" value="1"/>
</dbReference>
<evidence type="ECO:0000256" key="5">
    <source>
        <dbReference type="ARBA" id="ARBA00013189"/>
    </source>
</evidence>
<dbReference type="InParanoid" id="Q9RSC3"/>
<dbReference type="InterPro" id="IPR005886">
    <property type="entry name" value="UDP_G4E"/>
</dbReference>
<evidence type="ECO:0000256" key="8">
    <source>
        <dbReference type="ARBA" id="ARBA00023235"/>
    </source>
</evidence>
<dbReference type="KEGG" id="dra:DR_2202"/>
<dbReference type="eggNOG" id="COG1087">
    <property type="taxonomic scope" value="Bacteria"/>
</dbReference>
<dbReference type="Proteomes" id="UP000002524">
    <property type="component" value="Chromosome 1"/>
</dbReference>
<comment type="pathway">
    <text evidence="3 10">Carbohydrate metabolism; galactose metabolism.</text>
</comment>
<dbReference type="GO" id="GO:0003978">
    <property type="term" value="F:UDP-glucose 4-epimerase activity"/>
    <property type="evidence" value="ECO:0007669"/>
    <property type="project" value="UniProtKB-UniRule"/>
</dbReference>
<dbReference type="InterPro" id="IPR001509">
    <property type="entry name" value="Epimerase_deHydtase"/>
</dbReference>
<comment type="similarity">
    <text evidence="4 10">Belongs to the NAD(P)-dependent epimerase/dehydratase family.</text>
</comment>
<keyword evidence="9 10" id="KW-0119">Carbohydrate metabolism</keyword>
<comment type="subunit">
    <text evidence="10">Homodimer.</text>
</comment>
<proteinExistence type="inferred from homology"/>
<dbReference type="NCBIfam" id="TIGR01179">
    <property type="entry name" value="galE"/>
    <property type="match status" value="1"/>
</dbReference>
<dbReference type="Gene3D" id="3.40.50.720">
    <property type="entry name" value="NAD(P)-binding Rossmann-like Domain"/>
    <property type="match status" value="1"/>
</dbReference>
<evidence type="ECO:0000256" key="2">
    <source>
        <dbReference type="ARBA" id="ARBA00001911"/>
    </source>
</evidence>
<name>Q9RSC3_DEIRA</name>
<comment type="catalytic activity">
    <reaction evidence="1 10">
        <text>UDP-alpha-D-glucose = UDP-alpha-D-galactose</text>
        <dbReference type="Rhea" id="RHEA:22168"/>
        <dbReference type="ChEBI" id="CHEBI:58885"/>
        <dbReference type="ChEBI" id="CHEBI:66914"/>
        <dbReference type="EC" id="5.1.3.2"/>
    </reaction>
</comment>
<evidence type="ECO:0000256" key="1">
    <source>
        <dbReference type="ARBA" id="ARBA00000083"/>
    </source>
</evidence>
<sequence>MKLLVVGGAGYIGSHTVRQLRAAGHEVAVFDNLSSGHAEALPGEVELIRGDLLDAASIRAALEAQKPDAIIHFAALIEVGESMRAPGRYYRNNVVGTLNLLQSIVETRKVPLVFSSTAAVYGTTDAVPIPEDAAMQPESVYGETKRMSEQMIHAFHVAHGLPYTVLRYFNVCGAAPGGDIGEAHPNKTHLIELACLTALGQREKMMIFGDDYPTPDGTCIRDYVHVQDLADAHVLAVEALHAGKTDAATYNVGLGHGFSVREVLDAVDAVVGTPLQRELAPRRAGDPPRLVADASRIVDQLGFAPKFTDLRDIVQTAWDWHRTHPQGLGSNNKDPSPLPLAGPLLRSFTSLPLVEGQTAQHKQRTEISPPFLLPLLYSSSSTTALPRVASRRAA</sequence>
<keyword evidence="8 10" id="KW-0413">Isomerase</keyword>
<gene>
    <name evidence="12" type="ordered locus">DR_2202</name>
</gene>
<dbReference type="EC" id="5.1.3.2" evidence="5 10"/>
<protein>
    <recommendedName>
        <fullName evidence="6 10">UDP-glucose 4-epimerase</fullName>
        <ecNumber evidence="5 10">5.1.3.2</ecNumber>
    </recommendedName>
</protein>
<dbReference type="Gene3D" id="3.90.25.10">
    <property type="entry name" value="UDP-galactose 4-epimerase, domain 1"/>
    <property type="match status" value="1"/>
</dbReference>
<dbReference type="PaxDb" id="243230-DR_2202"/>
<accession>Q9RSC3</accession>
<dbReference type="PATRIC" id="fig|243230.17.peg.2429"/>
<dbReference type="Pfam" id="PF01370">
    <property type="entry name" value="Epimerase"/>
    <property type="match status" value="1"/>
</dbReference>
<evidence type="ECO:0000256" key="6">
    <source>
        <dbReference type="ARBA" id="ARBA00018569"/>
    </source>
</evidence>
<evidence type="ECO:0000256" key="3">
    <source>
        <dbReference type="ARBA" id="ARBA00004947"/>
    </source>
</evidence>
<dbReference type="PIR" id="A75303">
    <property type="entry name" value="A75303"/>
</dbReference>
<dbReference type="EMBL" id="AE000513">
    <property type="protein sequence ID" value="AAF11751.1"/>
    <property type="molecule type" value="Genomic_DNA"/>
</dbReference>
<dbReference type="PANTHER" id="PTHR43725:SF53">
    <property type="entry name" value="UDP-ARABINOSE 4-EPIMERASE 1"/>
    <property type="match status" value="1"/>
</dbReference>
<organism evidence="12 13">
    <name type="scientific">Deinococcus radiodurans (strain ATCC 13939 / DSM 20539 / JCM 16871 / CCUG 27074 / LMG 4051 / NBRC 15346 / NCIMB 9279 / VKM B-1422 / R1)</name>
    <dbReference type="NCBI Taxonomy" id="243230"/>
    <lineage>
        <taxon>Bacteria</taxon>
        <taxon>Thermotogati</taxon>
        <taxon>Deinococcota</taxon>
        <taxon>Deinococci</taxon>
        <taxon>Deinococcales</taxon>
        <taxon>Deinococcaceae</taxon>
        <taxon>Deinococcus</taxon>
    </lineage>
</organism>
<dbReference type="PANTHER" id="PTHR43725">
    <property type="entry name" value="UDP-GLUCOSE 4-EPIMERASE"/>
    <property type="match status" value="1"/>
</dbReference>
<dbReference type="SUPFAM" id="SSF51735">
    <property type="entry name" value="NAD(P)-binding Rossmann-fold domains"/>
    <property type="match status" value="1"/>
</dbReference>
<evidence type="ECO:0000256" key="10">
    <source>
        <dbReference type="RuleBase" id="RU366046"/>
    </source>
</evidence>
<dbReference type="GO" id="GO:0006012">
    <property type="term" value="P:galactose metabolic process"/>
    <property type="evidence" value="ECO:0007669"/>
    <property type="project" value="UniProtKB-UniPathway"/>
</dbReference>
<dbReference type="UniPathway" id="UPA00214"/>
<dbReference type="AlphaFoldDB" id="Q9RSC3"/>
<evidence type="ECO:0000313" key="13">
    <source>
        <dbReference type="Proteomes" id="UP000002524"/>
    </source>
</evidence>
<dbReference type="InterPro" id="IPR036291">
    <property type="entry name" value="NAD(P)-bd_dom_sf"/>
</dbReference>
<dbReference type="STRING" id="243230.DR_2202"/>
<evidence type="ECO:0000313" key="12">
    <source>
        <dbReference type="EMBL" id="AAF11751.1"/>
    </source>
</evidence>
<evidence type="ECO:0000256" key="4">
    <source>
        <dbReference type="ARBA" id="ARBA00007637"/>
    </source>
</evidence>
<evidence type="ECO:0000256" key="7">
    <source>
        <dbReference type="ARBA" id="ARBA00023027"/>
    </source>
</evidence>
<comment type="cofactor">
    <cofactor evidence="2 10">
        <name>NAD(+)</name>
        <dbReference type="ChEBI" id="CHEBI:57540"/>
    </cofactor>
</comment>
<keyword evidence="13" id="KW-1185">Reference proteome</keyword>
<dbReference type="EnsemblBacteria" id="AAF11751">
    <property type="protein sequence ID" value="AAF11751"/>
    <property type="gene ID" value="DR_2202"/>
</dbReference>
<evidence type="ECO:0000259" key="11">
    <source>
        <dbReference type="Pfam" id="PF01370"/>
    </source>
</evidence>
<dbReference type="HOGENOM" id="CLU_007383_1_10_0"/>
<dbReference type="OrthoDB" id="9811743at2"/>